<protein>
    <recommendedName>
        <fullName evidence="4">Sortase</fullName>
    </recommendedName>
</protein>
<gene>
    <name evidence="2" type="ORF">CO059_02330</name>
</gene>
<dbReference type="EMBL" id="PFSK01000033">
    <property type="protein sequence ID" value="PJC22512.1"/>
    <property type="molecule type" value="Genomic_DNA"/>
</dbReference>
<dbReference type="Pfam" id="PF04203">
    <property type="entry name" value="Sortase"/>
    <property type="match status" value="1"/>
</dbReference>
<evidence type="ECO:0000313" key="3">
    <source>
        <dbReference type="Proteomes" id="UP000228781"/>
    </source>
</evidence>
<dbReference type="Proteomes" id="UP000228781">
    <property type="component" value="Unassembled WGS sequence"/>
</dbReference>
<dbReference type="GO" id="GO:0016787">
    <property type="term" value="F:hydrolase activity"/>
    <property type="evidence" value="ECO:0007669"/>
    <property type="project" value="UniProtKB-KW"/>
</dbReference>
<name>A0A2M8EIJ5_UNCKA</name>
<dbReference type="AlphaFoldDB" id="A0A2M8EIJ5"/>
<dbReference type="InterPro" id="IPR005754">
    <property type="entry name" value="Sortase"/>
</dbReference>
<dbReference type="Gene3D" id="2.40.260.10">
    <property type="entry name" value="Sortase"/>
    <property type="match status" value="1"/>
</dbReference>
<keyword evidence="1" id="KW-0378">Hydrolase</keyword>
<organism evidence="2 3">
    <name type="scientific">candidate division WWE3 bacterium CG_4_9_14_0_2_um_filter_48_10</name>
    <dbReference type="NCBI Taxonomy" id="1975078"/>
    <lineage>
        <taxon>Bacteria</taxon>
        <taxon>Katanobacteria</taxon>
    </lineage>
</organism>
<proteinExistence type="predicted"/>
<comment type="caution">
    <text evidence="2">The sequence shown here is derived from an EMBL/GenBank/DDBJ whole genome shotgun (WGS) entry which is preliminary data.</text>
</comment>
<accession>A0A2M8EIJ5</accession>
<evidence type="ECO:0000256" key="1">
    <source>
        <dbReference type="ARBA" id="ARBA00022801"/>
    </source>
</evidence>
<dbReference type="SUPFAM" id="SSF63817">
    <property type="entry name" value="Sortase"/>
    <property type="match status" value="1"/>
</dbReference>
<sequence>MRWGRSALVLFVLMGMIFLQVAGWVAGAISERAAPEEATPNPTKTLVPTYTPTPIGGSRHPDVLVAGPPPPGTVLIRLEIPKIGFVSSVFPVGLEQTEEGVVTTEPAMDTVWGLDLSNPLVQAYGWGGRNYVVWAHRADWASRWPELGIGDKILFFTINHSEERGFYEVSYEAQVVSWRIIPVEVETNFYQASETPVITLVTCHPENDPDPQFRLVIRALFSSALTD</sequence>
<evidence type="ECO:0008006" key="4">
    <source>
        <dbReference type="Google" id="ProtNLM"/>
    </source>
</evidence>
<evidence type="ECO:0000313" key="2">
    <source>
        <dbReference type="EMBL" id="PJC22512.1"/>
    </source>
</evidence>
<dbReference type="InterPro" id="IPR023365">
    <property type="entry name" value="Sortase_dom-sf"/>
</dbReference>
<reference evidence="3" key="1">
    <citation type="submission" date="2017-09" db="EMBL/GenBank/DDBJ databases">
        <title>Depth-based differentiation of microbial function through sediment-hosted aquifers and enrichment of novel symbionts in the deep terrestrial subsurface.</title>
        <authorList>
            <person name="Probst A.J."/>
            <person name="Ladd B."/>
            <person name="Jarett J.K."/>
            <person name="Geller-Mcgrath D.E."/>
            <person name="Sieber C.M.K."/>
            <person name="Emerson J.B."/>
            <person name="Anantharaman K."/>
            <person name="Thomas B.C."/>
            <person name="Malmstrom R."/>
            <person name="Stieglmeier M."/>
            <person name="Klingl A."/>
            <person name="Woyke T."/>
            <person name="Ryan C.M."/>
            <person name="Banfield J.F."/>
        </authorList>
    </citation>
    <scope>NUCLEOTIDE SEQUENCE [LARGE SCALE GENOMIC DNA]</scope>
</reference>